<reference evidence="3 5" key="1">
    <citation type="journal article" date="2014" name="Am. J. Bot.">
        <title>Genome assembly and annotation for red clover (Trifolium pratense; Fabaceae).</title>
        <authorList>
            <person name="Istvanek J."/>
            <person name="Jaros M."/>
            <person name="Krenek A."/>
            <person name="Repkova J."/>
        </authorList>
    </citation>
    <scope>NUCLEOTIDE SEQUENCE [LARGE SCALE GENOMIC DNA]</scope>
    <source>
        <strain evidence="5">cv. Tatra</strain>
        <tissue evidence="3">Young leaves</tissue>
    </source>
</reference>
<sequence>MPEHLQMGGSLLGALTFECKDVHSTADPAIRLDVEAYHASGDTTSAHASDDDQVSKLNDHITDIVDSLAYPTDLSASSEHELDRRSNTTPSKMSTTEQMPDDLLKSQLSSIRIIKKENHN</sequence>
<evidence type="ECO:0000313" key="2">
    <source>
        <dbReference type="EMBL" id="PNX84272.1"/>
    </source>
</evidence>
<protein>
    <submittedName>
        <fullName evidence="3">Uncharacterized protein</fullName>
    </submittedName>
</protein>
<proteinExistence type="predicted"/>
<evidence type="ECO:0000313" key="5">
    <source>
        <dbReference type="Proteomes" id="UP000236291"/>
    </source>
</evidence>
<comment type="caution">
    <text evidence="3">The sequence shown here is derived from an EMBL/GenBank/DDBJ whole genome shotgun (WGS) entry which is preliminary data.</text>
</comment>
<feature type="compositionally biased region" description="Polar residues" evidence="1">
    <location>
        <begin position="87"/>
        <end position="98"/>
    </location>
</feature>
<dbReference type="EMBL" id="ASHM01045985">
    <property type="protein sequence ID" value="PNX84272.1"/>
    <property type="molecule type" value="Genomic_DNA"/>
</dbReference>
<name>A0A2K3MDL4_TRIPR</name>
<evidence type="ECO:0000313" key="4">
    <source>
        <dbReference type="EMBL" id="PNX99339.1"/>
    </source>
</evidence>
<dbReference type="EMBL" id="ASHM01017655">
    <property type="protein sequence ID" value="PNX99339.1"/>
    <property type="molecule type" value="Genomic_DNA"/>
</dbReference>
<reference evidence="3 5" key="2">
    <citation type="journal article" date="2017" name="Front. Plant Sci.">
        <title>Gene Classification and Mining of Molecular Markers Useful in Red Clover (Trifolium pratense) Breeding.</title>
        <authorList>
            <person name="Istvanek J."/>
            <person name="Dluhosova J."/>
            <person name="Dluhos P."/>
            <person name="Patkova L."/>
            <person name="Nedelnik J."/>
            <person name="Repkova J."/>
        </authorList>
    </citation>
    <scope>NUCLEOTIDE SEQUENCE [LARGE SCALE GENOMIC DNA]</scope>
    <source>
        <strain evidence="5">cv. Tatra</strain>
        <tissue evidence="3">Young leaves</tissue>
    </source>
</reference>
<dbReference type="Proteomes" id="UP000236291">
    <property type="component" value="Unassembled WGS sequence"/>
</dbReference>
<evidence type="ECO:0000256" key="1">
    <source>
        <dbReference type="SAM" id="MobiDB-lite"/>
    </source>
</evidence>
<feature type="region of interest" description="Disordered" evidence="1">
    <location>
        <begin position="72"/>
        <end position="110"/>
    </location>
</feature>
<dbReference type="AlphaFoldDB" id="A0A2K3MDL4"/>
<dbReference type="EMBL" id="ASHM01057971">
    <property type="protein sequence ID" value="PNX88881.1"/>
    <property type="molecule type" value="Genomic_DNA"/>
</dbReference>
<gene>
    <name evidence="4" type="ORF">L195_g022604</name>
    <name evidence="2" type="ORF">L195_g040330</name>
    <name evidence="3" type="ORF">L195_g044995</name>
</gene>
<evidence type="ECO:0000313" key="3">
    <source>
        <dbReference type="EMBL" id="PNX88881.1"/>
    </source>
</evidence>
<accession>A0A2K3MDL4</accession>
<organism evidence="3 5">
    <name type="scientific">Trifolium pratense</name>
    <name type="common">Red clover</name>
    <dbReference type="NCBI Taxonomy" id="57577"/>
    <lineage>
        <taxon>Eukaryota</taxon>
        <taxon>Viridiplantae</taxon>
        <taxon>Streptophyta</taxon>
        <taxon>Embryophyta</taxon>
        <taxon>Tracheophyta</taxon>
        <taxon>Spermatophyta</taxon>
        <taxon>Magnoliopsida</taxon>
        <taxon>eudicotyledons</taxon>
        <taxon>Gunneridae</taxon>
        <taxon>Pentapetalae</taxon>
        <taxon>rosids</taxon>
        <taxon>fabids</taxon>
        <taxon>Fabales</taxon>
        <taxon>Fabaceae</taxon>
        <taxon>Papilionoideae</taxon>
        <taxon>50 kb inversion clade</taxon>
        <taxon>NPAAA clade</taxon>
        <taxon>Hologalegina</taxon>
        <taxon>IRL clade</taxon>
        <taxon>Trifolieae</taxon>
        <taxon>Trifolium</taxon>
    </lineage>
</organism>